<evidence type="ECO:0000256" key="7">
    <source>
        <dbReference type="SAM" id="MobiDB-lite"/>
    </source>
</evidence>
<keyword evidence="2 8" id="KW-0732">Signal</keyword>
<feature type="region of interest" description="Disordered" evidence="7">
    <location>
        <begin position="287"/>
        <end position="310"/>
    </location>
</feature>
<dbReference type="PRINTS" id="PR00722">
    <property type="entry name" value="CHYMOTRYPSIN"/>
</dbReference>
<evidence type="ECO:0000256" key="3">
    <source>
        <dbReference type="ARBA" id="ARBA00022801"/>
    </source>
</evidence>
<evidence type="ECO:0000256" key="6">
    <source>
        <dbReference type="RuleBase" id="RU363034"/>
    </source>
</evidence>
<dbReference type="EMBL" id="CAJOAY010004278">
    <property type="protein sequence ID" value="CAF4062969.1"/>
    <property type="molecule type" value="Genomic_DNA"/>
</dbReference>
<keyword evidence="1 6" id="KW-0645">Protease</keyword>
<dbReference type="FunFam" id="2.40.10.10:FF:000120">
    <property type="entry name" value="Putative serine protease"/>
    <property type="match status" value="1"/>
</dbReference>
<dbReference type="PROSITE" id="PS00135">
    <property type="entry name" value="TRYPSIN_SER"/>
    <property type="match status" value="1"/>
</dbReference>
<dbReference type="InterPro" id="IPR001254">
    <property type="entry name" value="Trypsin_dom"/>
</dbReference>
<dbReference type="InterPro" id="IPR001314">
    <property type="entry name" value="Peptidase_S1A"/>
</dbReference>
<keyword evidence="3 6" id="KW-0378">Hydrolase</keyword>
<feature type="signal peptide" evidence="8">
    <location>
        <begin position="1"/>
        <end position="21"/>
    </location>
</feature>
<dbReference type="InterPro" id="IPR033116">
    <property type="entry name" value="TRYPSIN_SER"/>
</dbReference>
<accession>A0A819SPF8</accession>
<reference evidence="10" key="1">
    <citation type="submission" date="2021-02" db="EMBL/GenBank/DDBJ databases">
        <authorList>
            <person name="Nowell W R."/>
        </authorList>
    </citation>
    <scope>NUCLEOTIDE SEQUENCE</scope>
</reference>
<dbReference type="SMART" id="SM00020">
    <property type="entry name" value="Tryp_SPc"/>
    <property type="match status" value="1"/>
</dbReference>
<keyword evidence="4 6" id="KW-0720">Serine protease</keyword>
<dbReference type="InterPro" id="IPR018114">
    <property type="entry name" value="TRYPSIN_HIS"/>
</dbReference>
<protein>
    <recommendedName>
        <fullName evidence="9">Peptidase S1 domain-containing protein</fullName>
    </recommendedName>
</protein>
<evidence type="ECO:0000256" key="4">
    <source>
        <dbReference type="ARBA" id="ARBA00022825"/>
    </source>
</evidence>
<dbReference type="GO" id="GO:0006508">
    <property type="term" value="P:proteolysis"/>
    <property type="evidence" value="ECO:0007669"/>
    <property type="project" value="UniProtKB-KW"/>
</dbReference>
<dbReference type="Proteomes" id="UP000663881">
    <property type="component" value="Unassembled WGS sequence"/>
</dbReference>
<dbReference type="PANTHER" id="PTHR24252:SF17">
    <property type="entry name" value="SUPPRESSOR OF TUMORIGENICITY 14 PROTEIN HOMOLOG-RELATED"/>
    <property type="match status" value="1"/>
</dbReference>
<dbReference type="PROSITE" id="PS00134">
    <property type="entry name" value="TRYPSIN_HIS"/>
    <property type="match status" value="1"/>
</dbReference>
<feature type="domain" description="Peptidase S1" evidence="9">
    <location>
        <begin position="45"/>
        <end position="282"/>
    </location>
</feature>
<dbReference type="Pfam" id="PF00089">
    <property type="entry name" value="Trypsin"/>
    <property type="match status" value="1"/>
</dbReference>
<dbReference type="PROSITE" id="PS50240">
    <property type="entry name" value="TRYPSIN_DOM"/>
    <property type="match status" value="1"/>
</dbReference>
<evidence type="ECO:0000256" key="8">
    <source>
        <dbReference type="SAM" id="SignalP"/>
    </source>
</evidence>
<comment type="caution">
    <text evidence="10">The sequence shown here is derived from an EMBL/GenBank/DDBJ whole genome shotgun (WGS) entry which is preliminary data.</text>
</comment>
<dbReference type="InterPro" id="IPR009003">
    <property type="entry name" value="Peptidase_S1_PA"/>
</dbReference>
<keyword evidence="5" id="KW-1015">Disulfide bond</keyword>
<dbReference type="CDD" id="cd00190">
    <property type="entry name" value="Tryp_SPc"/>
    <property type="match status" value="1"/>
</dbReference>
<evidence type="ECO:0000313" key="11">
    <source>
        <dbReference type="Proteomes" id="UP000663881"/>
    </source>
</evidence>
<evidence type="ECO:0000256" key="5">
    <source>
        <dbReference type="ARBA" id="ARBA00023157"/>
    </source>
</evidence>
<dbReference type="InterPro" id="IPR043504">
    <property type="entry name" value="Peptidase_S1_PA_chymotrypsin"/>
</dbReference>
<proteinExistence type="predicted"/>
<dbReference type="PANTHER" id="PTHR24252">
    <property type="entry name" value="ACROSIN-RELATED"/>
    <property type="match status" value="1"/>
</dbReference>
<evidence type="ECO:0000259" key="9">
    <source>
        <dbReference type="PROSITE" id="PS50240"/>
    </source>
</evidence>
<sequence>MMHALVFRLCYLFLFCRITYQTEYSCDSKAPCGCSQFPVVTNARILNGENAGRNILSWAVSLQIHKNGGSYRCGGTIIDELYIMTAAHCVESIRNPSDISVYAGSLDVYDGVARSASEIHLHPYYDEVRHRNDIALLKLDRALDLSSNDLAKICLPSAVATSEEYPIAGTSLLAAGWGDKWSHGPSSTTLQQVTIQAVGAQTTYCQHIIEDPTVQFCAGTMPGSEKDTCQGDSGGPLMMFNSNQTWELVGIISYGRDCAVPNYPGVYTRVTSYLEWINTTIPYTPTSPTTRTTTLTTTLPTTPPTQTTATKQTTTTLFDNSSSSIDINTSLFLSILLFLFKY</sequence>
<evidence type="ECO:0000256" key="2">
    <source>
        <dbReference type="ARBA" id="ARBA00022729"/>
    </source>
</evidence>
<evidence type="ECO:0000313" key="10">
    <source>
        <dbReference type="EMBL" id="CAF4062969.1"/>
    </source>
</evidence>
<organism evidence="10 11">
    <name type="scientific">Adineta steineri</name>
    <dbReference type="NCBI Taxonomy" id="433720"/>
    <lineage>
        <taxon>Eukaryota</taxon>
        <taxon>Metazoa</taxon>
        <taxon>Spiralia</taxon>
        <taxon>Gnathifera</taxon>
        <taxon>Rotifera</taxon>
        <taxon>Eurotatoria</taxon>
        <taxon>Bdelloidea</taxon>
        <taxon>Adinetida</taxon>
        <taxon>Adinetidae</taxon>
        <taxon>Adineta</taxon>
    </lineage>
</organism>
<dbReference type="SUPFAM" id="SSF50494">
    <property type="entry name" value="Trypsin-like serine proteases"/>
    <property type="match status" value="1"/>
</dbReference>
<feature type="chain" id="PRO_5032532380" description="Peptidase S1 domain-containing protein" evidence="8">
    <location>
        <begin position="22"/>
        <end position="342"/>
    </location>
</feature>
<name>A0A819SPF8_9BILA</name>
<evidence type="ECO:0000256" key="1">
    <source>
        <dbReference type="ARBA" id="ARBA00022670"/>
    </source>
</evidence>
<dbReference type="GO" id="GO:0004252">
    <property type="term" value="F:serine-type endopeptidase activity"/>
    <property type="evidence" value="ECO:0007669"/>
    <property type="project" value="InterPro"/>
</dbReference>
<dbReference type="Gene3D" id="2.40.10.10">
    <property type="entry name" value="Trypsin-like serine proteases"/>
    <property type="match status" value="1"/>
</dbReference>
<dbReference type="AlphaFoldDB" id="A0A819SPF8"/>
<gene>
    <name evidence="10" type="ORF">OKA104_LOCUS33496</name>
</gene>